<keyword evidence="8" id="KW-0594">Phospholipid biosynthesis</keyword>
<keyword evidence="1" id="KW-0963">Cytoplasm</keyword>
<keyword evidence="5 10" id="KW-0560">Oxidoreductase</keyword>
<keyword evidence="11" id="KW-1185">Reference proteome</keyword>
<sequence>MKEKVDVKQWQEWVYGESNGLERLAIGEDALDQLAHFVVAKGYGRIVLISDQKIDEVTGINEAVKTQLQKQGKAVAVKLITAKQNGDVIADEAAVVEALLAITGHQADVVIAVGAGTIHDIVRYAAFASKIPFISVPTAPSVDGFTSKGAPLIIQGQKITIAAIGPTALFADINVLVAAPRAMIAAGFGDMLGKYTSLLDWKFGHLRYGEPYDQQVADKTKVALLACVLEVSAIAAGEKKAIQLLLEALLLSGFAMLQFGHSHSASGAEHHLSHSWEMAYLEATKNQLLHGAKVGVACTLISELYHKLITDEQTSALSKEDRAVLTSLVASLPTQHQLEQLLQQVGGPATVEQLGIDKSILENSLRTAHEIRPNRYTVLRIKRTGENKGISE</sequence>
<protein>
    <submittedName>
        <fullName evidence="10">Sn-glycerol-1-phosphate dehydrogenase</fullName>
        <ecNumber evidence="10">1.1.1.261</ecNumber>
    </submittedName>
</protein>
<evidence type="ECO:0000256" key="7">
    <source>
        <dbReference type="ARBA" id="ARBA00023098"/>
    </source>
</evidence>
<dbReference type="PANTHER" id="PTHR43616:SF5">
    <property type="entry name" value="GLYCEROL DEHYDROGENASE 1"/>
    <property type="match status" value="1"/>
</dbReference>
<keyword evidence="2" id="KW-0444">Lipid biosynthesis</keyword>
<dbReference type="EC" id="1.1.1.261" evidence="10"/>
<dbReference type="PANTHER" id="PTHR43616">
    <property type="entry name" value="GLYCEROL DEHYDROGENASE"/>
    <property type="match status" value="1"/>
</dbReference>
<organism evidence="10 11">
    <name type="scientific">Paenibacillus yanchengensis</name>
    <dbReference type="NCBI Taxonomy" id="2035833"/>
    <lineage>
        <taxon>Bacteria</taxon>
        <taxon>Bacillati</taxon>
        <taxon>Bacillota</taxon>
        <taxon>Bacilli</taxon>
        <taxon>Bacillales</taxon>
        <taxon>Paenibacillaceae</taxon>
        <taxon>Paenibacillus</taxon>
    </lineage>
</organism>
<dbReference type="RefSeq" id="WP_377774400.1">
    <property type="nucleotide sequence ID" value="NZ_JBHUHO010000039.1"/>
</dbReference>
<keyword evidence="7" id="KW-0443">Lipid metabolism</keyword>
<dbReference type="Pfam" id="PF13685">
    <property type="entry name" value="Fe-ADH_2"/>
    <property type="match status" value="1"/>
</dbReference>
<evidence type="ECO:0000256" key="4">
    <source>
        <dbReference type="ARBA" id="ARBA00022857"/>
    </source>
</evidence>
<evidence type="ECO:0000256" key="8">
    <source>
        <dbReference type="ARBA" id="ARBA00023209"/>
    </source>
</evidence>
<evidence type="ECO:0000256" key="1">
    <source>
        <dbReference type="ARBA" id="ARBA00022490"/>
    </source>
</evidence>
<evidence type="ECO:0000313" key="11">
    <source>
        <dbReference type="Proteomes" id="UP001597362"/>
    </source>
</evidence>
<evidence type="ECO:0000313" key="10">
    <source>
        <dbReference type="EMBL" id="MFD2117339.1"/>
    </source>
</evidence>
<evidence type="ECO:0000256" key="6">
    <source>
        <dbReference type="ARBA" id="ARBA00023027"/>
    </source>
</evidence>
<accession>A0ABW4YNT3</accession>
<reference evidence="11" key="1">
    <citation type="journal article" date="2019" name="Int. J. Syst. Evol. Microbiol.">
        <title>The Global Catalogue of Microorganisms (GCM) 10K type strain sequencing project: providing services to taxonomists for standard genome sequencing and annotation.</title>
        <authorList>
            <consortium name="The Broad Institute Genomics Platform"/>
            <consortium name="The Broad Institute Genome Sequencing Center for Infectious Disease"/>
            <person name="Wu L."/>
            <person name="Ma J."/>
        </authorList>
    </citation>
    <scope>NUCLEOTIDE SEQUENCE [LARGE SCALE GENOMIC DNA]</scope>
    <source>
        <strain evidence="11">GH52</strain>
    </source>
</reference>
<proteinExistence type="predicted"/>
<dbReference type="EMBL" id="JBHUHO010000039">
    <property type="protein sequence ID" value="MFD2117339.1"/>
    <property type="molecule type" value="Genomic_DNA"/>
</dbReference>
<keyword evidence="6" id="KW-0520">NAD</keyword>
<evidence type="ECO:0000256" key="3">
    <source>
        <dbReference type="ARBA" id="ARBA00022723"/>
    </source>
</evidence>
<name>A0ABW4YNT3_9BACL</name>
<dbReference type="Gene3D" id="3.40.50.1970">
    <property type="match status" value="1"/>
</dbReference>
<keyword evidence="3" id="KW-0479">Metal-binding</keyword>
<comment type="caution">
    <text evidence="10">The sequence shown here is derived from an EMBL/GenBank/DDBJ whole genome shotgun (WGS) entry which is preliminary data.</text>
</comment>
<dbReference type="Gene3D" id="1.20.1090.10">
    <property type="entry name" value="Dehydroquinate synthase-like - alpha domain"/>
    <property type="match status" value="1"/>
</dbReference>
<evidence type="ECO:0000256" key="2">
    <source>
        <dbReference type="ARBA" id="ARBA00022516"/>
    </source>
</evidence>
<evidence type="ECO:0000256" key="9">
    <source>
        <dbReference type="ARBA" id="ARBA00023264"/>
    </source>
</evidence>
<dbReference type="SUPFAM" id="SSF56796">
    <property type="entry name" value="Dehydroquinate synthase-like"/>
    <property type="match status" value="1"/>
</dbReference>
<dbReference type="InterPro" id="IPR032837">
    <property type="entry name" value="G1PDH"/>
</dbReference>
<gene>
    <name evidence="10" type="ORF">ACFSJH_16540</name>
</gene>
<evidence type="ECO:0000256" key="5">
    <source>
        <dbReference type="ARBA" id="ARBA00023002"/>
    </source>
</evidence>
<dbReference type="InterPro" id="IPR016205">
    <property type="entry name" value="Glycerol_DH"/>
</dbReference>
<dbReference type="CDD" id="cd08175">
    <property type="entry name" value="G1PDH"/>
    <property type="match status" value="1"/>
</dbReference>
<keyword evidence="9" id="KW-1208">Phospholipid metabolism</keyword>
<dbReference type="GO" id="GO:0050492">
    <property type="term" value="F:glycerol-1-phosphate dehydrogenase [NAD(P)+] activity"/>
    <property type="evidence" value="ECO:0007669"/>
    <property type="project" value="UniProtKB-EC"/>
</dbReference>
<keyword evidence="4" id="KW-0521">NADP</keyword>
<dbReference type="Proteomes" id="UP001597362">
    <property type="component" value="Unassembled WGS sequence"/>
</dbReference>